<keyword evidence="9" id="KW-0812">Transmembrane</keyword>
<keyword evidence="15" id="KW-1185">Reference proteome</keyword>
<evidence type="ECO:0000256" key="5">
    <source>
        <dbReference type="ARBA" id="ARBA00022448"/>
    </source>
</evidence>
<keyword evidence="13" id="KW-0472">Membrane</keyword>
<accession>A0A2I0IIB2</accession>
<dbReference type="Proteomes" id="UP000233551">
    <property type="component" value="Unassembled WGS sequence"/>
</dbReference>
<evidence type="ECO:0000256" key="7">
    <source>
        <dbReference type="ARBA" id="ARBA00022528"/>
    </source>
</evidence>
<keyword evidence="10" id="KW-1002">Plastid outer membrane</keyword>
<evidence type="ECO:0000256" key="2">
    <source>
        <dbReference type="ARBA" id="ARBA00004396"/>
    </source>
</evidence>
<organism evidence="14 15">
    <name type="scientific">Punica granatum</name>
    <name type="common">Pomegranate</name>
    <dbReference type="NCBI Taxonomy" id="22663"/>
    <lineage>
        <taxon>Eukaryota</taxon>
        <taxon>Viridiplantae</taxon>
        <taxon>Streptophyta</taxon>
        <taxon>Embryophyta</taxon>
        <taxon>Tracheophyta</taxon>
        <taxon>Spermatophyta</taxon>
        <taxon>Magnoliopsida</taxon>
        <taxon>eudicotyledons</taxon>
        <taxon>Gunneridae</taxon>
        <taxon>Pentapetalae</taxon>
        <taxon>rosids</taxon>
        <taxon>malvids</taxon>
        <taxon>Myrtales</taxon>
        <taxon>Lythraceae</taxon>
        <taxon>Punica</taxon>
    </lineage>
</organism>
<keyword evidence="8" id="KW-0934">Plastid</keyword>
<dbReference type="PANTHER" id="PTHR35284:SF1">
    <property type="entry name" value="OUTER ENVELOPE PORE PROTEIN 24A, CHLOROPLASTIC-RELATED"/>
    <property type="match status" value="1"/>
</dbReference>
<name>A0A2I0IIB2_PUNGR</name>
<keyword evidence="7" id="KW-0150">Chloroplast</keyword>
<keyword evidence="11" id="KW-0406">Ion transport</keyword>
<dbReference type="GO" id="GO:0009707">
    <property type="term" value="C:chloroplast outer membrane"/>
    <property type="evidence" value="ECO:0007669"/>
    <property type="project" value="UniProtKB-SubCell"/>
</dbReference>
<dbReference type="EMBL" id="PGOL01002987">
    <property type="protein sequence ID" value="PKI43738.1"/>
    <property type="molecule type" value="Genomic_DNA"/>
</dbReference>
<evidence type="ECO:0000256" key="11">
    <source>
        <dbReference type="ARBA" id="ARBA00023065"/>
    </source>
</evidence>
<dbReference type="GO" id="GO:0034765">
    <property type="term" value="P:regulation of monoatomic ion transmembrane transport"/>
    <property type="evidence" value="ECO:0007669"/>
    <property type="project" value="InterPro"/>
</dbReference>
<comment type="subcellular location">
    <subcellularLocation>
        <location evidence="2">Plastid</location>
        <location evidence="2">Chloroplast outer membrane</location>
        <topology evidence="2">Multi-pass membrane protein</topology>
    </subcellularLocation>
    <subcellularLocation>
        <location evidence="3">Plastid</location>
        <location evidence="3">Etioplast membrane</location>
        <topology evidence="3">Multi-pass membrane protein</topology>
    </subcellularLocation>
</comment>
<comment type="subunit">
    <text evidence="4">Homooligomers form large rather nonselective pores in plastidial outer membranes.</text>
</comment>
<evidence type="ECO:0000256" key="3">
    <source>
        <dbReference type="ARBA" id="ARBA00004441"/>
    </source>
</evidence>
<evidence type="ECO:0000256" key="8">
    <source>
        <dbReference type="ARBA" id="ARBA00022640"/>
    </source>
</evidence>
<comment type="caution">
    <text evidence="14">The sequence shown here is derived from an EMBL/GenBank/DDBJ whole genome shotgun (WGS) entry which is preliminary data.</text>
</comment>
<evidence type="ECO:0000256" key="10">
    <source>
        <dbReference type="ARBA" id="ARBA00022805"/>
    </source>
</evidence>
<protein>
    <submittedName>
        <fullName evidence="14">Uncharacterized protein</fullName>
    </submittedName>
</protein>
<keyword evidence="5" id="KW-0813">Transport</keyword>
<evidence type="ECO:0000256" key="12">
    <source>
        <dbReference type="ARBA" id="ARBA00023114"/>
    </source>
</evidence>
<dbReference type="STRING" id="22663.A0A2I0IIB2"/>
<dbReference type="AlphaFoldDB" id="A0A2I0IIB2"/>
<evidence type="ECO:0000256" key="13">
    <source>
        <dbReference type="ARBA" id="ARBA00023136"/>
    </source>
</evidence>
<evidence type="ECO:0000256" key="6">
    <source>
        <dbReference type="ARBA" id="ARBA00022452"/>
    </source>
</evidence>
<dbReference type="GO" id="GO:0022843">
    <property type="term" value="F:voltage-gated monoatomic cation channel activity"/>
    <property type="evidence" value="ECO:0007669"/>
    <property type="project" value="InterPro"/>
</dbReference>
<evidence type="ECO:0000313" key="14">
    <source>
        <dbReference type="EMBL" id="PKI43738.1"/>
    </source>
</evidence>
<evidence type="ECO:0000256" key="4">
    <source>
        <dbReference type="ARBA" id="ARBA00011593"/>
    </source>
</evidence>
<gene>
    <name evidence="14" type="ORF">CRG98_035844</name>
</gene>
<dbReference type="GO" id="GO:0046930">
    <property type="term" value="C:pore complex"/>
    <property type="evidence" value="ECO:0007669"/>
    <property type="project" value="UniProtKB-KW"/>
</dbReference>
<sequence>MRASLKGTAGTDKNRAGAASLGVPLGELKLRASITEATVVNGPSLNGLLLSVEKPGSFIIDYDIPKKAISDFRFQFMNKVKIMEKPLSLTYIHGKGDNRTLLEGTLAFDPCNKLSANYMVGPGNCKLKYSYVHGGLTTFEPSYDLSKNSWDLAVSRKVYGDDVLKATYQTSSRILGLEWSLNSLLSSRAKVSASVNLNEESKIPKVSAETTWNFDM</sequence>
<evidence type="ECO:0000256" key="1">
    <source>
        <dbReference type="ARBA" id="ARBA00002327"/>
    </source>
</evidence>
<keyword evidence="6" id="KW-1134">Transmembrane beta strand</keyword>
<dbReference type="InterPro" id="IPR034626">
    <property type="entry name" value="OEP24"/>
</dbReference>
<dbReference type="GO" id="GO:0015288">
    <property type="term" value="F:porin activity"/>
    <property type="evidence" value="ECO:0007669"/>
    <property type="project" value="UniProtKB-KW"/>
</dbReference>
<dbReference type="PANTHER" id="PTHR35284">
    <property type="entry name" value="OUTER ENVELOPE PORE PROTEIN 24A, CHLOROPLASTIC-RELATED"/>
    <property type="match status" value="1"/>
</dbReference>
<evidence type="ECO:0000256" key="9">
    <source>
        <dbReference type="ARBA" id="ARBA00022692"/>
    </source>
</evidence>
<evidence type="ECO:0000313" key="15">
    <source>
        <dbReference type="Proteomes" id="UP000233551"/>
    </source>
</evidence>
<keyword evidence="12" id="KW-0626">Porin</keyword>
<dbReference type="GO" id="GO:0034426">
    <property type="term" value="C:etioplast membrane"/>
    <property type="evidence" value="ECO:0007669"/>
    <property type="project" value="UniProtKB-SubCell"/>
</dbReference>
<proteinExistence type="predicted"/>
<reference evidence="14 15" key="1">
    <citation type="submission" date="2017-11" db="EMBL/GenBank/DDBJ databases">
        <title>De-novo sequencing of pomegranate (Punica granatum L.) genome.</title>
        <authorList>
            <person name="Akparov Z."/>
            <person name="Amiraslanov A."/>
            <person name="Hajiyeva S."/>
            <person name="Abbasov M."/>
            <person name="Kaur K."/>
            <person name="Hamwieh A."/>
            <person name="Solovyev V."/>
            <person name="Salamov A."/>
            <person name="Braich B."/>
            <person name="Kosarev P."/>
            <person name="Mahmoud A."/>
            <person name="Hajiyev E."/>
            <person name="Babayeva S."/>
            <person name="Izzatullayeva V."/>
            <person name="Mammadov A."/>
            <person name="Mammadov A."/>
            <person name="Sharifova S."/>
            <person name="Ojaghi J."/>
            <person name="Eynullazada K."/>
            <person name="Bayramov B."/>
            <person name="Abdulazimova A."/>
            <person name="Shahmuradov I."/>
        </authorList>
    </citation>
    <scope>NUCLEOTIDE SEQUENCE [LARGE SCALE GENOMIC DNA]</scope>
    <source>
        <strain evidence="15">cv. AG2017</strain>
        <tissue evidence="14">Leaf</tissue>
    </source>
</reference>
<comment type="function">
    <text evidence="1">High-conductance voltage-dependent solute channel with a slight selectivity for cations transporting triosephosphates, dicarboxylic acids, ATP, inorganic phosphate (Pi), sugars, and positively or negatively charged amino acids.</text>
</comment>